<proteinExistence type="inferred from homology"/>
<dbReference type="Pfam" id="PF02065">
    <property type="entry name" value="Melibiase"/>
    <property type="match status" value="1"/>
</dbReference>
<comment type="similarity">
    <text evidence="2">Belongs to the glycosyl hydrolase 36 family.</text>
</comment>
<dbReference type="Gene3D" id="3.20.20.70">
    <property type="entry name" value="Aldolase class I"/>
    <property type="match status" value="1"/>
</dbReference>
<dbReference type="PANTHER" id="PTHR43053">
    <property type="entry name" value="GLYCOSIDASE FAMILY 31"/>
    <property type="match status" value="1"/>
</dbReference>
<comment type="catalytic activity">
    <reaction evidence="1 6">
        <text>Hydrolysis of terminal, non-reducing alpha-D-galactose residues in alpha-D-galactosides, including galactose oligosaccharides, galactomannans and galactolipids.</text>
        <dbReference type="EC" id="3.2.1.22"/>
    </reaction>
</comment>
<evidence type="ECO:0000256" key="3">
    <source>
        <dbReference type="ARBA" id="ARBA00012755"/>
    </source>
</evidence>
<dbReference type="EMBL" id="JBHTJZ010000008">
    <property type="protein sequence ID" value="MFD0959296.1"/>
    <property type="molecule type" value="Genomic_DNA"/>
</dbReference>
<dbReference type="InterPro" id="IPR000111">
    <property type="entry name" value="Glyco_hydro_27/36_CS"/>
</dbReference>
<feature type="domain" description="Glycosyl hydrolase family 36 N-terminal" evidence="8">
    <location>
        <begin position="31"/>
        <end position="262"/>
    </location>
</feature>
<evidence type="ECO:0000259" key="8">
    <source>
        <dbReference type="Pfam" id="PF16875"/>
    </source>
</evidence>
<dbReference type="InterPro" id="IPR050985">
    <property type="entry name" value="Alpha-glycosidase_related"/>
</dbReference>
<dbReference type="InterPro" id="IPR031704">
    <property type="entry name" value="Glyco_hydro_36_N"/>
</dbReference>
<sequence>MTIQVNDEQQLFLLTTDNMCYGFGVDAKGCLLHIHWGNKIRIDDLAGLLQPYYHSHFDAEVEREKEEYSPWGGLSFIEPALKVKFHDGVRDLKLRYTSYELSNSGECDILVIHLQDAYYPLEVRLTYTVIAGYDLIERGASLINNGKDSIQLEVAQSAVWSIPAMKESRMTYIAGKWQEETQLKSSIINEGKKVIESRRGITSHHANPWFAMDDGSAKEAAGTVWFGALAWSGNWKITAEKTAFGNVRVVGGINDFDFEWSMKAGETFETPLFIGGYSGEGFGGMSRRLHGYQLQYIMPSNERSTFRKVLYNSWEATEFTIDIHEQILLAQKAAAMGVELFVIDDGWFGKRNHDKAGLGDWYVNPEKFPNGLGELIESINGLGMDFGIWVEPEMVNPDSDLYRNHPDWIYHFPNRENSLARNQLVLNLSKPEVKAFILDFITKLLSENNIKFVKWDMNRAISEPGGLHVPEAEQREFWVRHVQHLYEIWDELRAKFPEVTFESCSSGGGRVDFGMLRYADQAWVSDNTDAFDRLKIQEGFSYTYAAQSMMCWVTDSPGHANNRSVSLKYRFHAAMMGALGIGGNLNHWSDAELSQAKQWVALYKELRPMIQQGQQYRLLSPRTGSTTAVQYVNHDASESAVFAFLHSQQFGNFLPRLRLQGLQPDSIYKVETSVPFTMSGSGLMNIGIPLALCGDFDSTLIRIREIGT</sequence>
<evidence type="ECO:0000256" key="5">
    <source>
        <dbReference type="ARBA" id="ARBA00023295"/>
    </source>
</evidence>
<keyword evidence="4 6" id="KW-0378">Hydrolase</keyword>
<comment type="caution">
    <text evidence="9">The sequence shown here is derived from an EMBL/GenBank/DDBJ whole genome shotgun (WGS) entry which is preliminary data.</text>
</comment>
<evidence type="ECO:0000256" key="1">
    <source>
        <dbReference type="ARBA" id="ARBA00001255"/>
    </source>
</evidence>
<dbReference type="PIRSF" id="PIRSF005536">
    <property type="entry name" value="Agal"/>
    <property type="match status" value="1"/>
</dbReference>
<dbReference type="PROSITE" id="PS00512">
    <property type="entry name" value="ALPHA_GALACTOSIDASE"/>
    <property type="match status" value="1"/>
</dbReference>
<dbReference type="Pfam" id="PF16874">
    <property type="entry name" value="Glyco_hydro_36C"/>
    <property type="match status" value="1"/>
</dbReference>
<evidence type="ECO:0000313" key="10">
    <source>
        <dbReference type="Proteomes" id="UP001596989"/>
    </source>
</evidence>
<protein>
    <recommendedName>
        <fullName evidence="3 6">Alpha-galactosidase</fullName>
        <ecNumber evidence="3 6">3.2.1.22</ecNumber>
    </recommendedName>
</protein>
<dbReference type="RefSeq" id="WP_377563377.1">
    <property type="nucleotide sequence ID" value="NZ_JBHTJZ010000008.1"/>
</dbReference>
<dbReference type="InterPro" id="IPR002252">
    <property type="entry name" value="Glyco_hydro_36"/>
</dbReference>
<dbReference type="InterPro" id="IPR031705">
    <property type="entry name" value="Glyco_hydro_36_C"/>
</dbReference>
<dbReference type="SUPFAM" id="SSF51445">
    <property type="entry name" value="(Trans)glycosidases"/>
    <property type="match status" value="1"/>
</dbReference>
<evidence type="ECO:0000313" key="9">
    <source>
        <dbReference type="EMBL" id="MFD0959296.1"/>
    </source>
</evidence>
<dbReference type="Gene3D" id="2.60.40.1180">
    <property type="entry name" value="Golgi alpha-mannosidase II"/>
    <property type="match status" value="1"/>
</dbReference>
<gene>
    <name evidence="9" type="ORF">ACFQ2I_07825</name>
</gene>
<dbReference type="CDD" id="cd14791">
    <property type="entry name" value="GH36"/>
    <property type="match status" value="1"/>
</dbReference>
<name>A0ABW3HP59_9BACL</name>
<organism evidence="9 10">
    <name type="scientific">Paenibacillus chungangensis</name>
    <dbReference type="NCBI Taxonomy" id="696535"/>
    <lineage>
        <taxon>Bacteria</taxon>
        <taxon>Bacillati</taxon>
        <taxon>Bacillota</taxon>
        <taxon>Bacilli</taxon>
        <taxon>Bacillales</taxon>
        <taxon>Paenibacillaceae</taxon>
        <taxon>Paenibacillus</taxon>
    </lineage>
</organism>
<dbReference type="Pfam" id="PF16875">
    <property type="entry name" value="Glyco_hydro_36N"/>
    <property type="match status" value="1"/>
</dbReference>
<dbReference type="InterPro" id="IPR017853">
    <property type="entry name" value="GH"/>
</dbReference>
<reference evidence="10" key="1">
    <citation type="journal article" date="2019" name="Int. J. Syst. Evol. Microbiol.">
        <title>The Global Catalogue of Microorganisms (GCM) 10K type strain sequencing project: providing services to taxonomists for standard genome sequencing and annotation.</title>
        <authorList>
            <consortium name="The Broad Institute Genomics Platform"/>
            <consortium name="The Broad Institute Genome Sequencing Center for Infectious Disease"/>
            <person name="Wu L."/>
            <person name="Ma J."/>
        </authorList>
    </citation>
    <scope>NUCLEOTIDE SEQUENCE [LARGE SCALE GENOMIC DNA]</scope>
    <source>
        <strain evidence="10">CCUG 59129</strain>
    </source>
</reference>
<evidence type="ECO:0000259" key="7">
    <source>
        <dbReference type="Pfam" id="PF16874"/>
    </source>
</evidence>
<dbReference type="GO" id="GO:0004557">
    <property type="term" value="F:alpha-galactosidase activity"/>
    <property type="evidence" value="ECO:0007669"/>
    <property type="project" value="UniProtKB-EC"/>
</dbReference>
<dbReference type="PRINTS" id="PR00743">
    <property type="entry name" value="GLHYDRLASE36"/>
</dbReference>
<accession>A0ABW3HP59</accession>
<dbReference type="InterPro" id="IPR013780">
    <property type="entry name" value="Glyco_hydro_b"/>
</dbReference>
<dbReference type="InterPro" id="IPR013785">
    <property type="entry name" value="Aldolase_TIM"/>
</dbReference>
<evidence type="ECO:0000256" key="6">
    <source>
        <dbReference type="PIRNR" id="PIRNR005536"/>
    </source>
</evidence>
<evidence type="ECO:0000256" key="2">
    <source>
        <dbReference type="ARBA" id="ARBA00006202"/>
    </source>
</evidence>
<dbReference type="Proteomes" id="UP001596989">
    <property type="component" value="Unassembled WGS sequence"/>
</dbReference>
<keyword evidence="5 6" id="KW-0326">Glycosidase</keyword>
<dbReference type="Gene3D" id="2.70.98.60">
    <property type="entry name" value="alpha-galactosidase from lactobacil brevis"/>
    <property type="match status" value="1"/>
</dbReference>
<evidence type="ECO:0000256" key="4">
    <source>
        <dbReference type="ARBA" id="ARBA00022801"/>
    </source>
</evidence>
<feature type="domain" description="Glycosyl hydrolase family 36 C-terminal" evidence="7">
    <location>
        <begin position="627"/>
        <end position="702"/>
    </location>
</feature>
<dbReference type="EC" id="3.2.1.22" evidence="3 6"/>
<keyword evidence="10" id="KW-1185">Reference proteome</keyword>
<dbReference type="InterPro" id="IPR038417">
    <property type="entry name" value="Alpga-gal_N_sf"/>
</dbReference>
<dbReference type="PANTHER" id="PTHR43053:SF3">
    <property type="entry name" value="ALPHA-GALACTOSIDASE C-RELATED"/>
    <property type="match status" value="1"/>
</dbReference>